<evidence type="ECO:0000256" key="1">
    <source>
        <dbReference type="SAM" id="MobiDB-lite"/>
    </source>
</evidence>
<feature type="compositionally biased region" description="Polar residues" evidence="1">
    <location>
        <begin position="124"/>
        <end position="134"/>
    </location>
</feature>
<comment type="caution">
    <text evidence="2">The sequence shown here is derived from an EMBL/GenBank/DDBJ whole genome shotgun (WGS) entry which is preliminary data.</text>
</comment>
<accession>K8Y2T4</accession>
<evidence type="ECO:0000313" key="2">
    <source>
        <dbReference type="EMBL" id="EKT83950.1"/>
    </source>
</evidence>
<dbReference type="AlphaFoldDB" id="K8Y2T4"/>
<feature type="region of interest" description="Disordered" evidence="1">
    <location>
        <begin position="84"/>
        <end position="134"/>
    </location>
</feature>
<name>K8Y2T4_RHOOP</name>
<feature type="compositionally biased region" description="Basic and acidic residues" evidence="1">
    <location>
        <begin position="84"/>
        <end position="96"/>
    </location>
</feature>
<evidence type="ECO:0000313" key="3">
    <source>
        <dbReference type="Proteomes" id="UP000005951"/>
    </source>
</evidence>
<protein>
    <submittedName>
        <fullName evidence="2">Uncharacterized protein</fullName>
    </submittedName>
</protein>
<gene>
    <name evidence="2" type="ORF">WSS_A04820</name>
</gene>
<reference evidence="2 3" key="1">
    <citation type="journal article" date="2013" name="Genome Announc.">
        <title>Draft Genome Sequence of Rhodococcus opacus Strain M213 Shows a Diverse Catabolic Potential.</title>
        <authorList>
            <person name="Pathak A."/>
            <person name="Green S.J."/>
            <person name="Ogram A."/>
            <person name="Chauhan A."/>
        </authorList>
    </citation>
    <scope>NUCLEOTIDE SEQUENCE [LARGE SCALE GENOMIC DNA]</scope>
    <source>
        <strain evidence="2 3">M213</strain>
    </source>
</reference>
<dbReference type="Proteomes" id="UP000005951">
    <property type="component" value="Unassembled WGS sequence"/>
</dbReference>
<dbReference type="EMBL" id="AJYC02000012">
    <property type="protein sequence ID" value="EKT83950.1"/>
    <property type="molecule type" value="Genomic_DNA"/>
</dbReference>
<sequence>MMDQPERTFDVARDDLGVSLHLKQSLTVLAAKSPDPDFRRLAADVLSGALGVRDLVASEAFNATLDRVIPLALADLESLSDEQRERLAAETRERMDSLAGSMGARDDAVAQGANPDEPADEDWNQQGGILSSDW</sequence>
<organism evidence="2 3">
    <name type="scientific">Rhodococcus opacus M213</name>
    <dbReference type="NCBI Taxonomy" id="1129896"/>
    <lineage>
        <taxon>Bacteria</taxon>
        <taxon>Bacillati</taxon>
        <taxon>Actinomycetota</taxon>
        <taxon>Actinomycetes</taxon>
        <taxon>Mycobacteriales</taxon>
        <taxon>Nocardiaceae</taxon>
        <taxon>Rhodococcus</taxon>
    </lineage>
</organism>
<proteinExistence type="predicted"/>